<sequence>MSTFDKYKTQKSFRPSNDGSHRAPNIQTVPAFTNVIKQARKLVSKTNTSSVATPGLIALSGKKLLSDVSTRWSSNYLVFSRLYELRHFVNTICEEMGWDSLSVTSWGMLKNIIDLLEPFAAFTQLVSADKNATFSSAFLCIEELKLHLEKCSGITGLNGVATAMLEDLKRRFNFMSDERDPDFDGSYLLATYLDCNHRIHVIEDLNIQSLVVKHVVNIAKQMGLPYSATPTPGTEPPIIPTSSDSTQALEQEKEDTGYNNLNTSSFRLLMKKRATRLSNEFSSRSSSAMSGSSTSTQLDPDIQRPNIEKELLDYFLFANHEFDLSKDPPVQDVISYWKDLSGRFPYLSKLAFNLLNINPSGEYFIVDLQTTKGLHVATVPDFGVIGGNKCWYPKTFGDVAAVKRKTPKEDWLLYQGLVRKTFDSYEASRAKENIATLQSDINSTSETEQNMNKDIEIRGQQNDSCKILVHDSSSDDSSVGMYGRTQPELPSISAGLA</sequence>
<feature type="region of interest" description="Disordered" evidence="1">
    <location>
        <begin position="1"/>
        <end position="24"/>
    </location>
</feature>
<feature type="region of interest" description="Disordered" evidence="1">
    <location>
        <begin position="227"/>
        <end position="255"/>
    </location>
</feature>
<feature type="compositionally biased region" description="Low complexity" evidence="1">
    <location>
        <begin position="279"/>
        <end position="295"/>
    </location>
</feature>
<protein>
    <submittedName>
        <fullName evidence="2">Uncharacterized protein</fullName>
    </submittedName>
</protein>
<dbReference type="SUPFAM" id="SSF53098">
    <property type="entry name" value="Ribonuclease H-like"/>
    <property type="match status" value="1"/>
</dbReference>
<organism evidence="2 3">
    <name type="scientific">Daphnia magna</name>
    <dbReference type="NCBI Taxonomy" id="35525"/>
    <lineage>
        <taxon>Eukaryota</taxon>
        <taxon>Metazoa</taxon>
        <taxon>Ecdysozoa</taxon>
        <taxon>Arthropoda</taxon>
        <taxon>Crustacea</taxon>
        <taxon>Branchiopoda</taxon>
        <taxon>Diplostraca</taxon>
        <taxon>Cladocera</taxon>
        <taxon>Anomopoda</taxon>
        <taxon>Daphniidae</taxon>
        <taxon>Daphnia</taxon>
    </lineage>
</organism>
<comment type="caution">
    <text evidence="2">The sequence shown here is derived from an EMBL/GenBank/DDBJ whole genome shotgun (WGS) entry which is preliminary data.</text>
</comment>
<dbReference type="PANTHER" id="PTHR23272:SF184">
    <property type="entry name" value="OS03G0311250 PROTEIN"/>
    <property type="match status" value="1"/>
</dbReference>
<name>A0ABR0AZG0_9CRUS</name>
<keyword evidence="3" id="KW-1185">Reference proteome</keyword>
<gene>
    <name evidence="2" type="ORF">OUZ56_023749</name>
</gene>
<proteinExistence type="predicted"/>
<dbReference type="EMBL" id="JAOYFB010000039">
    <property type="protein sequence ID" value="KAK4030506.1"/>
    <property type="molecule type" value="Genomic_DNA"/>
</dbReference>
<dbReference type="Proteomes" id="UP001234178">
    <property type="component" value="Unassembled WGS sequence"/>
</dbReference>
<feature type="region of interest" description="Disordered" evidence="1">
    <location>
        <begin position="279"/>
        <end position="300"/>
    </location>
</feature>
<evidence type="ECO:0000313" key="3">
    <source>
        <dbReference type="Proteomes" id="UP001234178"/>
    </source>
</evidence>
<dbReference type="InterPro" id="IPR012337">
    <property type="entry name" value="RNaseH-like_sf"/>
</dbReference>
<evidence type="ECO:0000256" key="1">
    <source>
        <dbReference type="SAM" id="MobiDB-lite"/>
    </source>
</evidence>
<feature type="region of interest" description="Disordered" evidence="1">
    <location>
        <begin position="472"/>
        <end position="497"/>
    </location>
</feature>
<reference evidence="2 3" key="1">
    <citation type="journal article" date="2023" name="Nucleic Acids Res.">
        <title>The hologenome of Daphnia magna reveals possible DNA methylation and microbiome-mediated evolution of the host genome.</title>
        <authorList>
            <person name="Chaturvedi A."/>
            <person name="Li X."/>
            <person name="Dhandapani V."/>
            <person name="Marshall H."/>
            <person name="Kissane S."/>
            <person name="Cuenca-Cambronero M."/>
            <person name="Asole G."/>
            <person name="Calvet F."/>
            <person name="Ruiz-Romero M."/>
            <person name="Marangio P."/>
            <person name="Guigo R."/>
            <person name="Rago D."/>
            <person name="Mirbahai L."/>
            <person name="Eastwood N."/>
            <person name="Colbourne J.K."/>
            <person name="Zhou J."/>
            <person name="Mallon E."/>
            <person name="Orsini L."/>
        </authorList>
    </citation>
    <scope>NUCLEOTIDE SEQUENCE [LARGE SCALE GENOMIC DNA]</scope>
    <source>
        <strain evidence="2">LRV0_1</strain>
    </source>
</reference>
<evidence type="ECO:0000313" key="2">
    <source>
        <dbReference type="EMBL" id="KAK4030506.1"/>
    </source>
</evidence>
<dbReference type="PANTHER" id="PTHR23272">
    <property type="entry name" value="BED FINGER-RELATED"/>
    <property type="match status" value="1"/>
</dbReference>
<accession>A0ABR0AZG0</accession>